<dbReference type="PIRSF" id="PIRSF006603">
    <property type="entry name" value="DinF"/>
    <property type="match status" value="1"/>
</dbReference>
<evidence type="ECO:0000313" key="9">
    <source>
        <dbReference type="Proteomes" id="UP000288197"/>
    </source>
</evidence>
<evidence type="ECO:0000256" key="5">
    <source>
        <dbReference type="ARBA" id="ARBA00022989"/>
    </source>
</evidence>
<dbReference type="GO" id="GO:0042910">
    <property type="term" value="F:xenobiotic transmembrane transporter activity"/>
    <property type="evidence" value="ECO:0007669"/>
    <property type="project" value="InterPro"/>
</dbReference>
<evidence type="ECO:0000313" key="8">
    <source>
        <dbReference type="EMBL" id="RSU01559.1"/>
    </source>
</evidence>
<feature type="transmembrane region" description="Helical" evidence="7">
    <location>
        <begin position="124"/>
        <end position="150"/>
    </location>
</feature>
<evidence type="ECO:0000256" key="4">
    <source>
        <dbReference type="ARBA" id="ARBA00022692"/>
    </source>
</evidence>
<dbReference type="InterPro" id="IPR047135">
    <property type="entry name" value="YsiQ"/>
</dbReference>
<dbReference type="PANTHER" id="PTHR42925:SF1">
    <property type="entry name" value="VIRULENCE FACTOR MVIN"/>
    <property type="match status" value="1"/>
</dbReference>
<evidence type="ECO:0000256" key="3">
    <source>
        <dbReference type="ARBA" id="ARBA00022475"/>
    </source>
</evidence>
<keyword evidence="2" id="KW-0813">Transport</keyword>
<feature type="transmembrane region" description="Helical" evidence="7">
    <location>
        <begin position="170"/>
        <end position="191"/>
    </location>
</feature>
<dbReference type="OrthoDB" id="9806302at2"/>
<feature type="transmembrane region" description="Helical" evidence="7">
    <location>
        <begin position="288"/>
        <end position="311"/>
    </location>
</feature>
<feature type="transmembrane region" description="Helical" evidence="7">
    <location>
        <begin position="203"/>
        <end position="223"/>
    </location>
</feature>
<feature type="transmembrane region" description="Helical" evidence="7">
    <location>
        <begin position="357"/>
        <end position="382"/>
    </location>
</feature>
<evidence type="ECO:0000256" key="1">
    <source>
        <dbReference type="ARBA" id="ARBA00004651"/>
    </source>
</evidence>
<dbReference type="Proteomes" id="UP000288197">
    <property type="component" value="Unassembled WGS sequence"/>
</dbReference>
<keyword evidence="6 7" id="KW-0472">Membrane</keyword>
<feature type="transmembrane region" description="Helical" evidence="7">
    <location>
        <begin position="229"/>
        <end position="252"/>
    </location>
</feature>
<name>A0A430A4E5_9ENTE</name>
<feature type="transmembrane region" description="Helical" evidence="7">
    <location>
        <begin position="426"/>
        <end position="446"/>
    </location>
</feature>
<reference evidence="8 9" key="1">
    <citation type="submission" date="2017-05" db="EMBL/GenBank/DDBJ databases">
        <title>Vagococcus spp. assemblies.</title>
        <authorList>
            <person name="Gulvik C.A."/>
        </authorList>
    </citation>
    <scope>NUCLEOTIDE SEQUENCE [LARGE SCALE GENOMIC DNA]</scope>
    <source>
        <strain evidence="8 9">NCFB 2497</strain>
    </source>
</reference>
<feature type="transmembrane region" description="Helical" evidence="7">
    <location>
        <begin position="317"/>
        <end position="336"/>
    </location>
</feature>
<dbReference type="EMBL" id="NGJX01000007">
    <property type="protein sequence ID" value="RSU01559.1"/>
    <property type="molecule type" value="Genomic_DNA"/>
</dbReference>
<protein>
    <submittedName>
        <fullName evidence="8">MATE family efflux transporter</fullName>
    </submittedName>
</protein>
<keyword evidence="5 7" id="KW-1133">Transmembrane helix</keyword>
<comment type="subcellular location">
    <subcellularLocation>
        <location evidence="1">Cell membrane</location>
        <topology evidence="1">Multi-pass membrane protein</topology>
    </subcellularLocation>
</comment>
<keyword evidence="9" id="KW-1185">Reference proteome</keyword>
<accession>A0A430A4E5</accession>
<sequence>MLKKRAFKTIDFPRIIDRILIINLLKRSLCHLIHSKIKAFFIDNRASNSELLFLSWPIFVELFLKVFIGNINVWMISQHSELAVAAVASANQLLNLSVFIYGFITVGVQIIIAQLIGARKQEDIPYVITTGILGSFFMGLLISAVFMMFPEQLLYTMNLPSDIVTIGIKYLQIYGASLFVSSISAAIIAILRSHGKTKAALKIPMLALLLTVIGNYLALYSPFGLPNLGVAGLGISAALGNTIALIYGFTILKKEVNFNILSLSFKYFSTEKLRKILKLGLPSSGENLSYMASQVVVTMIVASLGPNILIAKSYVTAITQFIYLIAASLAQGNQIIIGRNIGARNFDKAYLRGKHTIYLGVGVTFIISLGTFIFIEPIMHIFTYNPEVIAIAKVVFLVDIFLEIFRAINMTMVGSLNASGDVKFPLVISLIVLWLISLPFSYLLAIPLNLSLLGVWLAYTIDEALRALLLIKRWKSGVWRKKIDLL</sequence>
<dbReference type="PANTHER" id="PTHR42925">
    <property type="entry name" value="MULTIDRUG AND TOXIN EFFLUX PROTEIN MATE FAMILY"/>
    <property type="match status" value="1"/>
</dbReference>
<dbReference type="InterPro" id="IPR002528">
    <property type="entry name" value="MATE_fam"/>
</dbReference>
<dbReference type="Pfam" id="PF01554">
    <property type="entry name" value="MatE"/>
    <property type="match status" value="2"/>
</dbReference>
<evidence type="ECO:0000256" key="7">
    <source>
        <dbReference type="SAM" id="Phobius"/>
    </source>
</evidence>
<dbReference type="GO" id="GO:0015297">
    <property type="term" value="F:antiporter activity"/>
    <property type="evidence" value="ECO:0007669"/>
    <property type="project" value="InterPro"/>
</dbReference>
<evidence type="ECO:0000256" key="6">
    <source>
        <dbReference type="ARBA" id="ARBA00023136"/>
    </source>
</evidence>
<dbReference type="GO" id="GO:0005886">
    <property type="term" value="C:plasma membrane"/>
    <property type="evidence" value="ECO:0007669"/>
    <property type="project" value="UniProtKB-SubCell"/>
</dbReference>
<proteinExistence type="predicted"/>
<comment type="caution">
    <text evidence="8">The sequence shown here is derived from an EMBL/GenBank/DDBJ whole genome shotgun (WGS) entry which is preliminary data.</text>
</comment>
<organism evidence="8 9">
    <name type="scientific">Vagococcus fluvialis</name>
    <dbReference type="NCBI Taxonomy" id="2738"/>
    <lineage>
        <taxon>Bacteria</taxon>
        <taxon>Bacillati</taxon>
        <taxon>Bacillota</taxon>
        <taxon>Bacilli</taxon>
        <taxon>Lactobacillales</taxon>
        <taxon>Enterococcaceae</taxon>
        <taxon>Vagococcus</taxon>
    </lineage>
</organism>
<dbReference type="InterPro" id="IPR048279">
    <property type="entry name" value="MdtK-like"/>
</dbReference>
<feature type="transmembrane region" description="Helical" evidence="7">
    <location>
        <begin position="388"/>
        <end position="405"/>
    </location>
</feature>
<dbReference type="CDD" id="cd13134">
    <property type="entry name" value="MATE_like_8"/>
    <property type="match status" value="1"/>
</dbReference>
<feature type="transmembrane region" description="Helical" evidence="7">
    <location>
        <begin position="96"/>
        <end position="117"/>
    </location>
</feature>
<evidence type="ECO:0000256" key="2">
    <source>
        <dbReference type="ARBA" id="ARBA00022448"/>
    </source>
</evidence>
<gene>
    <name evidence="8" type="ORF">CBF32_08500</name>
</gene>
<feature type="transmembrane region" description="Helical" evidence="7">
    <location>
        <begin position="51"/>
        <end position="76"/>
    </location>
</feature>
<dbReference type="NCBIfam" id="TIGR00797">
    <property type="entry name" value="matE"/>
    <property type="match status" value="1"/>
</dbReference>
<dbReference type="AlphaFoldDB" id="A0A430A4E5"/>
<keyword evidence="3" id="KW-1003">Cell membrane</keyword>
<keyword evidence="4 7" id="KW-0812">Transmembrane</keyword>